<organism evidence="1 2">
    <name type="scientific">Mesoplasma coleopterae</name>
    <dbReference type="NCBI Taxonomy" id="324078"/>
    <lineage>
        <taxon>Bacteria</taxon>
        <taxon>Bacillati</taxon>
        <taxon>Mycoplasmatota</taxon>
        <taxon>Mollicutes</taxon>
        <taxon>Entomoplasmatales</taxon>
        <taxon>Entomoplasmataceae</taxon>
        <taxon>Mesoplasma</taxon>
    </lineage>
</organism>
<proteinExistence type="predicted"/>
<sequence>MLKKILPIASTFVIGFGLVTTACGQKPKDDKQEYKPIYNYYVLGESFEKEVETKFHNALAEKQNELIYIDQAMQQHENFDFFTQSNLQEINLRKQNQNVTSNYDLLSQREKDALTNDLNKITKNSKIEETILNSMKPELNFYSSILEFKNENQKWFEGLSYDFSNIDFGYLSFDNENKNYIANVNLDLVFTYQYTDINSNVIKNKYQEDIVITICNQDDIIENLKFSTSELRENLIKDKFEWTWFDAYDLRINDYARLFNLSNSDFENLFKFDKFEKSLLNYISKHNTNSSNPTQSYNFTFKDENRFKNFKSINRINNFNPRENKYGSKQLILDDTVSTTNTNNINLFKTVFSELITDDQIVLENKFVKGNQDIYAHLNKEYKTWVSDFQTKFNKELGINSDSIVNYGEITLNNFCLYFDEFNYYHPINPISYYVGISANNLNDSYLNNENEIVETKIISAGQDPIFKAIYQNTMSALQVFQETYGTSKTTWTSLSDNQELINLKNANILYSRAVKTNDKSISDINAQLSLLNNKSLTYSAESERQSFLNKTNTSSFHFQFNNSEELQNIPIIEMTNNKLIFKKFKEDSSNLSVDFNLSFLNLSFVIKSEKFYWFERTLIDSN</sequence>
<accession>A0A2K8P5I3</accession>
<dbReference type="OrthoDB" id="391904at2"/>
<dbReference type="PROSITE" id="PS51257">
    <property type="entry name" value="PROKAR_LIPOPROTEIN"/>
    <property type="match status" value="1"/>
</dbReference>
<name>A0A2K8P5I3_9MOLU</name>
<evidence type="ECO:0000313" key="2">
    <source>
        <dbReference type="Proteomes" id="UP000232221"/>
    </source>
</evidence>
<keyword evidence="2" id="KW-1185">Reference proteome</keyword>
<dbReference type="EMBL" id="CP024968">
    <property type="protein sequence ID" value="ATZ20993.1"/>
    <property type="molecule type" value="Genomic_DNA"/>
</dbReference>
<dbReference type="KEGG" id="mcol:MCOLE_v1c04810"/>
<dbReference type="RefSeq" id="WP_100671155.1">
    <property type="nucleotide sequence ID" value="NZ_CP024968.1"/>
</dbReference>
<protein>
    <recommendedName>
        <fullName evidence="3">Lipoprotein</fullName>
    </recommendedName>
</protein>
<gene>
    <name evidence="1" type="ORF">MCOLE_v1c04810</name>
</gene>
<evidence type="ECO:0008006" key="3">
    <source>
        <dbReference type="Google" id="ProtNLM"/>
    </source>
</evidence>
<reference evidence="1 2" key="1">
    <citation type="submission" date="2017-11" db="EMBL/GenBank/DDBJ databases">
        <title>Genome sequence of Mesoplasma coleopterae BARC 779 (ATCC 49583).</title>
        <authorList>
            <person name="Lo W.-S."/>
            <person name="Kuo C.-H."/>
        </authorList>
    </citation>
    <scope>NUCLEOTIDE SEQUENCE [LARGE SCALE GENOMIC DNA]</scope>
    <source>
        <strain evidence="1 2">BARC 779</strain>
    </source>
</reference>
<dbReference type="AlphaFoldDB" id="A0A2K8P5I3"/>
<evidence type="ECO:0000313" key="1">
    <source>
        <dbReference type="EMBL" id="ATZ20993.1"/>
    </source>
</evidence>
<dbReference type="Proteomes" id="UP000232221">
    <property type="component" value="Chromosome"/>
</dbReference>